<evidence type="ECO:0000313" key="2">
    <source>
        <dbReference type="Proteomes" id="UP000694568"/>
    </source>
</evidence>
<proteinExistence type="predicted"/>
<dbReference type="AlphaFoldDB" id="A0A8C9XYJ5"/>
<reference evidence="1" key="1">
    <citation type="submission" date="2025-08" db="UniProtKB">
        <authorList>
            <consortium name="Ensembl"/>
        </authorList>
    </citation>
    <scope>IDENTIFICATION</scope>
</reference>
<dbReference type="Ensembl" id="ENSSLUT00000018467.1">
    <property type="protein sequence ID" value="ENSSLUP00000017898.1"/>
    <property type="gene ID" value="ENSSLUG00000008357.1"/>
</dbReference>
<accession>A0A8C9XYJ5</accession>
<keyword evidence="2" id="KW-1185">Reference proteome</keyword>
<evidence type="ECO:0000313" key="1">
    <source>
        <dbReference type="Ensembl" id="ENSSLUP00000017898.1"/>
    </source>
</evidence>
<dbReference type="PANTHER" id="PTHR33198:SF19">
    <property type="entry name" value="CCHC-TYPE DOMAIN-CONTAINING PROTEIN"/>
    <property type="match status" value="1"/>
</dbReference>
<reference evidence="1" key="2">
    <citation type="submission" date="2025-09" db="UniProtKB">
        <authorList>
            <consortium name="Ensembl"/>
        </authorList>
    </citation>
    <scope>IDENTIFICATION</scope>
</reference>
<organism evidence="1 2">
    <name type="scientific">Sander lucioperca</name>
    <name type="common">Pike-perch</name>
    <name type="synonym">Perca lucioperca</name>
    <dbReference type="NCBI Taxonomy" id="283035"/>
    <lineage>
        <taxon>Eukaryota</taxon>
        <taxon>Metazoa</taxon>
        <taxon>Chordata</taxon>
        <taxon>Craniata</taxon>
        <taxon>Vertebrata</taxon>
        <taxon>Euteleostomi</taxon>
        <taxon>Actinopterygii</taxon>
        <taxon>Neopterygii</taxon>
        <taxon>Teleostei</taxon>
        <taxon>Neoteleostei</taxon>
        <taxon>Acanthomorphata</taxon>
        <taxon>Eupercaria</taxon>
        <taxon>Perciformes</taxon>
        <taxon>Percoidei</taxon>
        <taxon>Percidae</taxon>
        <taxon>Luciopercinae</taxon>
        <taxon>Sander</taxon>
    </lineage>
</organism>
<sequence length="231" mass="26039">MATVGSLSEYVESDGDWIEYVERLEHFFLANDITEEEKKCSILLSVCGAKTYKLIRNLATPRSPGGIWFKELVKMVQDHHNPKSSVIVQRFKFHTHARRPGVSVAAFVSELRQLSEHCEFGATLVDMMHDRLACGISEDGMQRRLLGEATLTFKKALEIAQAMETTANNTKDIQQANGSVQQRAVHQVFKEKTGKPVKSVEFREKGTSCGFCCETVSPVPVWSSLYHLYRP</sequence>
<dbReference type="PANTHER" id="PTHR33198">
    <property type="entry name" value="ANK_REP_REGION DOMAIN-CONTAINING PROTEIN-RELATED"/>
    <property type="match status" value="1"/>
</dbReference>
<name>A0A8C9XYJ5_SANLU</name>
<dbReference type="Proteomes" id="UP000694568">
    <property type="component" value="Unplaced"/>
</dbReference>
<dbReference type="GeneTree" id="ENSGT00940000167314"/>
<protein>
    <submittedName>
        <fullName evidence="1">Uncharacterized protein</fullName>
    </submittedName>
</protein>